<evidence type="ECO:0000313" key="2">
    <source>
        <dbReference type="Proteomes" id="UP000243469"/>
    </source>
</evidence>
<dbReference type="Pfam" id="PF06228">
    <property type="entry name" value="ChuX_HutX"/>
    <property type="match status" value="1"/>
</dbReference>
<sequence>MTKESGLPGEQAEALLRELATWGNTTTIILHGGCVFEFKGLFPAGEIGHGYYNLKGTQPGFEGHINLEAIDHIDFQDKPHRGRESYAFTFQDKDNNNIFKVFIGRDEQGVLLPEQVKRFKQIQQHSAL</sequence>
<comment type="caution">
    <text evidence="1">The sequence shown here is derived from an EMBL/GenBank/DDBJ whole genome shotgun (WGS) entry which is preliminary data.</text>
</comment>
<proteinExistence type="predicted"/>
<dbReference type="EMBL" id="PDSH01000009">
    <property type="protein sequence ID" value="PIE25262.1"/>
    <property type="molecule type" value="Genomic_DNA"/>
</dbReference>
<dbReference type="AlphaFoldDB" id="A0A2G6JRK5"/>
<gene>
    <name evidence="1" type="primary">hutX</name>
    <name evidence="1" type="ORF">CSA60_00965</name>
</gene>
<organism evidence="1 2">
    <name type="scientific">Neptuniibacter caesariensis</name>
    <dbReference type="NCBI Taxonomy" id="207954"/>
    <lineage>
        <taxon>Bacteria</taxon>
        <taxon>Pseudomonadati</taxon>
        <taxon>Pseudomonadota</taxon>
        <taxon>Gammaproteobacteria</taxon>
        <taxon>Oceanospirillales</taxon>
        <taxon>Oceanospirillaceae</taxon>
        <taxon>Neptuniibacter</taxon>
    </lineage>
</organism>
<dbReference type="Proteomes" id="UP000243469">
    <property type="component" value="Unassembled WGS sequence"/>
</dbReference>
<reference evidence="1 2" key="1">
    <citation type="submission" date="2017-10" db="EMBL/GenBank/DDBJ databases">
        <title>Novel microbial diversity and functional potential in the marine mammal oral microbiome.</title>
        <authorList>
            <person name="Dudek N.K."/>
            <person name="Sun C.L."/>
            <person name="Burstein D."/>
            <person name="Kantor R.S."/>
            <person name="Aliaga Goltsman D.S."/>
            <person name="Bik E.M."/>
            <person name="Thomas B.C."/>
            <person name="Banfield J.F."/>
            <person name="Relman D.A."/>
        </authorList>
    </citation>
    <scope>NUCLEOTIDE SEQUENCE [LARGE SCALE GENOMIC DNA]</scope>
    <source>
        <strain evidence="1">DOLJORAL78_47_21</strain>
    </source>
</reference>
<dbReference type="InterPro" id="IPR010413">
    <property type="entry name" value="HutX-like"/>
</dbReference>
<accession>A0A2G6JRK5</accession>
<dbReference type="SUPFAM" id="SSF144064">
    <property type="entry name" value="Heme iron utilization protein-like"/>
    <property type="match status" value="1"/>
</dbReference>
<protein>
    <submittedName>
        <fullName evidence="1">Heme utilization cystosolic carrier protein HutX</fullName>
    </submittedName>
</protein>
<evidence type="ECO:0000313" key="1">
    <source>
        <dbReference type="EMBL" id="PIE25262.1"/>
    </source>
</evidence>
<name>A0A2G6JRK5_NEPCE</name>
<dbReference type="NCBIfam" id="TIGR04108">
    <property type="entry name" value="HutX"/>
    <property type="match status" value="1"/>
</dbReference>
<dbReference type="Gene3D" id="3.40.1570.10">
    <property type="entry name" value="HemS/ChuS/ChuX like domains"/>
    <property type="match status" value="1"/>
</dbReference>
<dbReference type="InterPro" id="IPR053733">
    <property type="entry name" value="Heme_Transport_Util_sf"/>
</dbReference>